<feature type="compositionally biased region" description="Pro residues" evidence="2">
    <location>
        <begin position="387"/>
        <end position="409"/>
    </location>
</feature>
<dbReference type="PROSITE" id="PS50222">
    <property type="entry name" value="EF_HAND_2"/>
    <property type="match status" value="2"/>
</dbReference>
<reference evidence="5" key="1">
    <citation type="submission" date="2018-11" db="EMBL/GenBank/DDBJ databases">
        <authorList>
            <consortium name="Genoscope - CEA"/>
            <person name="William W."/>
        </authorList>
    </citation>
    <scope>NUCLEOTIDE SEQUENCE</scope>
</reference>
<keyword evidence="1" id="KW-0175">Coiled coil</keyword>
<feature type="compositionally biased region" description="Polar residues" evidence="2">
    <location>
        <begin position="200"/>
        <end position="225"/>
    </location>
</feature>
<feature type="compositionally biased region" description="Polar residues" evidence="2">
    <location>
        <begin position="1218"/>
        <end position="1232"/>
    </location>
</feature>
<dbReference type="EMBL" id="LR031877">
    <property type="protein sequence ID" value="VDD43211.1"/>
    <property type="molecule type" value="Genomic_DNA"/>
</dbReference>
<feature type="compositionally biased region" description="Basic and acidic residues" evidence="2">
    <location>
        <begin position="959"/>
        <end position="969"/>
    </location>
</feature>
<feature type="region of interest" description="Disordered" evidence="2">
    <location>
        <begin position="533"/>
        <end position="592"/>
    </location>
</feature>
<dbReference type="Pfam" id="PF12763">
    <property type="entry name" value="EH"/>
    <property type="match status" value="2"/>
</dbReference>
<proteinExistence type="predicted"/>
<dbReference type="PANTHER" id="PTHR11216">
    <property type="entry name" value="EH DOMAIN"/>
    <property type="match status" value="1"/>
</dbReference>
<evidence type="ECO:0008006" key="6">
    <source>
        <dbReference type="Google" id="ProtNLM"/>
    </source>
</evidence>
<feature type="region of interest" description="Disordered" evidence="2">
    <location>
        <begin position="1254"/>
        <end position="1285"/>
    </location>
</feature>
<evidence type="ECO:0000259" key="3">
    <source>
        <dbReference type="PROSITE" id="PS50031"/>
    </source>
</evidence>
<dbReference type="InterPro" id="IPR000261">
    <property type="entry name" value="EH_dom"/>
</dbReference>
<feature type="compositionally biased region" description="Low complexity" evidence="2">
    <location>
        <begin position="144"/>
        <end position="157"/>
    </location>
</feature>
<feature type="region of interest" description="Disordered" evidence="2">
    <location>
        <begin position="1001"/>
        <end position="1020"/>
    </location>
</feature>
<dbReference type="SUPFAM" id="SSF47473">
    <property type="entry name" value="EF-hand"/>
    <property type="match status" value="2"/>
</dbReference>
<dbReference type="GO" id="GO:0005509">
    <property type="term" value="F:calcium ion binding"/>
    <property type="evidence" value="ECO:0007669"/>
    <property type="project" value="InterPro"/>
</dbReference>
<protein>
    <recommendedName>
        <fullName evidence="6">Calcium-binding EF hand family protein</fullName>
    </recommendedName>
</protein>
<evidence type="ECO:0000313" key="5">
    <source>
        <dbReference type="EMBL" id="VDD43211.1"/>
    </source>
</evidence>
<feature type="region of interest" description="Disordered" evidence="2">
    <location>
        <begin position="1171"/>
        <end position="1203"/>
    </location>
</feature>
<organism evidence="5">
    <name type="scientific">Brassica oleracea</name>
    <name type="common">Wild cabbage</name>
    <dbReference type="NCBI Taxonomy" id="3712"/>
    <lineage>
        <taxon>Eukaryota</taxon>
        <taxon>Viridiplantae</taxon>
        <taxon>Streptophyta</taxon>
        <taxon>Embryophyta</taxon>
        <taxon>Tracheophyta</taxon>
        <taxon>Spermatophyta</taxon>
        <taxon>Magnoliopsida</taxon>
        <taxon>eudicotyledons</taxon>
        <taxon>Gunneridae</taxon>
        <taxon>Pentapetalae</taxon>
        <taxon>rosids</taxon>
        <taxon>malvids</taxon>
        <taxon>Brassicales</taxon>
        <taxon>Brassicaceae</taxon>
        <taxon>Brassiceae</taxon>
        <taxon>Brassica</taxon>
    </lineage>
</organism>
<feature type="region of interest" description="Disordered" evidence="2">
    <location>
        <begin position="366"/>
        <end position="440"/>
    </location>
</feature>
<dbReference type="GO" id="GO:0005737">
    <property type="term" value="C:cytoplasm"/>
    <property type="evidence" value="ECO:0007669"/>
    <property type="project" value="TreeGrafter"/>
</dbReference>
<feature type="region of interest" description="Disordered" evidence="2">
    <location>
        <begin position="1218"/>
        <end position="1240"/>
    </location>
</feature>
<feature type="region of interest" description="Disordered" evidence="2">
    <location>
        <begin position="324"/>
        <end position="344"/>
    </location>
</feature>
<feature type="compositionally biased region" description="Basic and acidic residues" evidence="2">
    <location>
        <begin position="849"/>
        <end position="859"/>
    </location>
</feature>
<feature type="compositionally biased region" description="Polar residues" evidence="2">
    <location>
        <begin position="933"/>
        <end position="943"/>
    </location>
</feature>
<dbReference type="SMART" id="SM00027">
    <property type="entry name" value="EH"/>
    <property type="match status" value="2"/>
</dbReference>
<dbReference type="FunFam" id="1.10.238.10:FF:000280">
    <property type="entry name" value="Calcium-binding EF hand family protein"/>
    <property type="match status" value="1"/>
</dbReference>
<dbReference type="PANTHER" id="PTHR11216:SF161">
    <property type="entry name" value="CALCIUM-BINDING EF HAND FAMILY PROTEIN"/>
    <property type="match status" value="1"/>
</dbReference>
<evidence type="ECO:0000256" key="2">
    <source>
        <dbReference type="SAM" id="MobiDB-lite"/>
    </source>
</evidence>
<feature type="domain" description="EF-hand" evidence="4">
    <location>
        <begin position="476"/>
        <end position="511"/>
    </location>
</feature>
<evidence type="ECO:0000256" key="1">
    <source>
        <dbReference type="SAM" id="Coils"/>
    </source>
</evidence>
<evidence type="ECO:0000259" key="4">
    <source>
        <dbReference type="PROSITE" id="PS50222"/>
    </source>
</evidence>
<feature type="domain" description="EF-hand" evidence="4">
    <location>
        <begin position="8"/>
        <end position="43"/>
    </location>
</feature>
<dbReference type="InterPro" id="IPR011992">
    <property type="entry name" value="EF-hand-dom_pair"/>
</dbReference>
<feature type="compositionally biased region" description="Basic and acidic residues" evidence="2">
    <location>
        <begin position="874"/>
        <end position="931"/>
    </location>
</feature>
<dbReference type="FunFam" id="1.10.238.10:FF:000350">
    <property type="entry name" value="Calcium-binding EF hand family protein"/>
    <property type="match status" value="1"/>
</dbReference>
<dbReference type="PROSITE" id="PS50031">
    <property type="entry name" value="EH"/>
    <property type="match status" value="2"/>
</dbReference>
<dbReference type="GO" id="GO:0006897">
    <property type="term" value="P:endocytosis"/>
    <property type="evidence" value="ECO:0007669"/>
    <property type="project" value="TreeGrafter"/>
</dbReference>
<dbReference type="InterPro" id="IPR002048">
    <property type="entry name" value="EF_hand_dom"/>
</dbReference>
<dbReference type="SMART" id="SM00054">
    <property type="entry name" value="EFh"/>
    <property type="match status" value="4"/>
</dbReference>
<dbReference type="GO" id="GO:0016197">
    <property type="term" value="P:endosomal transport"/>
    <property type="evidence" value="ECO:0007669"/>
    <property type="project" value="TreeGrafter"/>
</dbReference>
<feature type="compositionally biased region" description="Low complexity" evidence="2">
    <location>
        <begin position="860"/>
        <end position="873"/>
    </location>
</feature>
<feature type="region of interest" description="Disordered" evidence="2">
    <location>
        <begin position="109"/>
        <end position="257"/>
    </location>
</feature>
<feature type="domain" description="EH" evidence="3">
    <location>
        <begin position="9"/>
        <end position="99"/>
    </location>
</feature>
<dbReference type="GO" id="GO:0005886">
    <property type="term" value="C:plasma membrane"/>
    <property type="evidence" value="ECO:0007669"/>
    <property type="project" value="TreeGrafter"/>
</dbReference>
<dbReference type="Gene3D" id="1.10.238.10">
    <property type="entry name" value="EF-hand"/>
    <property type="match status" value="2"/>
</dbReference>
<dbReference type="GO" id="GO:0005634">
    <property type="term" value="C:nucleus"/>
    <property type="evidence" value="ECO:0007669"/>
    <property type="project" value="TreeGrafter"/>
</dbReference>
<feature type="region of interest" description="Disordered" evidence="2">
    <location>
        <begin position="849"/>
        <end position="969"/>
    </location>
</feature>
<feature type="coiled-coil region" evidence="1">
    <location>
        <begin position="663"/>
        <end position="729"/>
    </location>
</feature>
<gene>
    <name evidence="5" type="ORF">BOLC5T30758H</name>
</gene>
<sequence length="1285" mass="140010">MAAPRPTGSQDLFDTYFRRADLDGDGRISGAEAVGFFQGSNLPKPVLAQVWSYADAKKAGYLGRAEFYNALKLVTVAQSRRELTPEIVKAAIYSPASANIPAPKINLAATPSPQPRGPVTQTPGVTSVAAGVRGPQMGGNISTSNQQVVSGQQNQFTGPPPSQPPQNFQSHGMPAGGTSAPRTANQPMPSDWLSGRSVGPSGQVNSQIPSSQSGSGLTAPNSIANNIPKPHMTPAVISSTTTRPQVPVPASAPLDAPSNQLVAKDPKELAASGNGFPSDSIFGDVFSVASTQPKQHTTGTTSTMGISSVSTGTVVAPEVAQSVARQSSIPQRGSLSQHPVGVQNQLTGNLGQSFVPAGAASGTTGSTVGVGISASSQLTQRQSQPSQPQPQHQPQPQPRHQPHPQPQPQHHPRPQPHHQPQPRPQHQPHYQPQSPWPKMTPADVQKYTKVFVQVDTDRDGKITGHQARNLFLSWKLPREALKQVWDLSDQDNDSMLSLREFCIAVYLMERYREGRPLPPVFPSTIISSESMFASPGQSVAPHGNASWGHPHGQVHGGSRPPAIPKGKPPRPVPLSPSDGLVQPTQPKRKMPELEKPLVDQLSKEEQDALNSKFEEATAVDKKALSDFSLILIHIPDSKFPILILLLNLFEANYYNLCAFLAYVDDLEKEIADSKQKIEFFHAKMQELVLYKSRCDNRYNEITERVSGDKRELESLAKKYEEKYKKSGNVGSKLTIEEATFRDIQEKKMELYQAIVKFEEGKLDDNIVKERTEHIQSGLEELIKNLNERCKQYGVRGKPTSLVELPFGWQPGIQEVAADWDEDWDKLEEEGFTFVKELTLDVQNVIAPPKEKSSAWKKELNVSSNESADVSSSDVESKTEKKPSSGEEASEHSDGKTDRNGSLDDSNIRESIEADGSPRTKDTRSENGHDDGESTASAGKTVNYDSHDETDSVSSFNPDNGKDKDHEKRDNDFGFGFGFDDFSIKPIKTGSTLSSDFLPPKLSIFSDSVPSPPANANDGFTVKPSLFDGSVPSTPATTTASYSGNKSYFDESVPSTPAYPGNLFSEKKSFFDSVPSTPAYPGSSFPEKKSFFDDSVPSTPAYPGSVFPEKKSFFDDSVPSTPAYSTSDFGGKPFASETPRSDSLFPGRSPFMFDSVPSTPAAHDDFSSNRFSRFDSFNSNTNDAFSLSRSDSMRSTSEPDPFASRFDSFNYQRYDSFNAQNYDNNNASETPKASLSRFDSIGSTRDSDYSHGFGFDDHDPFGSTGPFKITTTTAETPRSNDHWNAF</sequence>
<dbReference type="CDD" id="cd00052">
    <property type="entry name" value="EH"/>
    <property type="match status" value="2"/>
</dbReference>
<feature type="compositionally biased region" description="Low complexity" evidence="2">
    <location>
        <begin position="1171"/>
        <end position="1195"/>
    </location>
</feature>
<feature type="compositionally biased region" description="Low complexity" evidence="2">
    <location>
        <begin position="366"/>
        <end position="386"/>
    </location>
</feature>
<accession>A0A3P6F629</accession>
<feature type="domain" description="EH" evidence="3">
    <location>
        <begin position="443"/>
        <end position="532"/>
    </location>
</feature>
<name>A0A3P6F629_BRAOL</name>